<dbReference type="AlphaFoldDB" id="A0AAD9VG76"/>
<sequence>MADEEDGRLLEHAEERCSLLKSLKHTVETQLVSYSSDSQDKFDDSKGVKSDLLRIMKHGQCNKEAHELVDKESINSIPGNCTIVEDTESALHQALQECSLSSYVSELVNNKKVIFFWYHEYAFLRSVPHTNAMCTCIQAFEKRDLQLLSQINNVLLSKKDYVELWLKGSGHSFHLHNGVKGTSLSELPSSHIQIVYSDSNSSGREEFVSSCDSRGDEAQMDITDAPLSRNTDEGSEEGLQPHSAELDQNFPFSSNTVTSVENESSIFQEVDGDVEGKSDVTSRTLRTTMPARTRQNVKATLAHAALSAVLEGDERAASPVSWFDEQPEESVHKLRKANSTGSLNDSLLHNNTDVIDGDSGLHMNNSQSHKNSVIRTSEIDSMRALGHNRSKSDQNGVPKSQEKTFVAKKPWKHEKMQHKTISRVSRLSTSLPVTSGYKLTVYTPVLVFHVNNFFCEQENAHFSISEALIAAIEQMKCDDVNTSDDEDDDEEIRRLKEQLQKKRQEKKQGRHLKETPAFSDETTHSTTSEPSTATTSSQSLWESDDELSRDWEAVSPTDEQMEDFGTDMPASTPKIGSPTEVKASSQLSAEAVAKSLLQKFAKTSHPAACELQWLVTYQDAPQSLLPLPQTVAVAPDDEPQVDTVKRNAVTRQNSLPCRIRGNSEWAPPREQIIFHTHKPPRRKLVMAQQNFRCAGCGMAVAQDYIKRFRYCHYLGKYFCSSCHTNALEVIPANKHRVLGGLKVNCTENLYNSPAYMKDHVHTASELAETYNKLPDHICREPHLYSMHDLLQLCLAKGFICEYCKNGDDVIFPFQLNRVVQCPESCFLKNQFLLIKK</sequence>
<dbReference type="Pfam" id="PF21054">
    <property type="entry name" value="RUBC_PIKBD"/>
    <property type="match status" value="1"/>
</dbReference>
<dbReference type="GO" id="GO:0006914">
    <property type="term" value="P:autophagy"/>
    <property type="evidence" value="ECO:0007669"/>
    <property type="project" value="UniProtKB-KW"/>
</dbReference>
<dbReference type="InterPro" id="IPR052428">
    <property type="entry name" value="Autophagy_HostDef_Reg"/>
</dbReference>
<dbReference type="InterPro" id="IPR037213">
    <property type="entry name" value="Run_dom_sf"/>
</dbReference>
<dbReference type="SUPFAM" id="SSF140741">
    <property type="entry name" value="RUN domain-like"/>
    <property type="match status" value="1"/>
</dbReference>
<dbReference type="PANTHER" id="PTHR45971">
    <property type="entry name" value="PHOX (PX) DOMAIN-CONTAINING PROTEIN"/>
    <property type="match status" value="1"/>
</dbReference>
<gene>
    <name evidence="4" type="ORF">P5673_001058</name>
</gene>
<reference evidence="4" key="2">
    <citation type="journal article" date="2023" name="Science">
        <title>Genomic signatures of disease resistance in endangered staghorn corals.</title>
        <authorList>
            <person name="Vollmer S.V."/>
            <person name="Selwyn J.D."/>
            <person name="Despard B.A."/>
            <person name="Roesel C.L."/>
        </authorList>
    </citation>
    <scope>NUCLEOTIDE SEQUENCE</scope>
    <source>
        <strain evidence="4">K2</strain>
    </source>
</reference>
<dbReference type="EMBL" id="JARQWQ010000002">
    <property type="protein sequence ID" value="KAK2573408.1"/>
    <property type="molecule type" value="Genomic_DNA"/>
</dbReference>
<evidence type="ECO:0000259" key="3">
    <source>
        <dbReference type="SMART" id="SM01175"/>
    </source>
</evidence>
<feature type="region of interest" description="Disordered" evidence="2">
    <location>
        <begin position="224"/>
        <end position="255"/>
    </location>
</feature>
<keyword evidence="5" id="KW-1185">Reference proteome</keyword>
<evidence type="ECO:0000256" key="1">
    <source>
        <dbReference type="ARBA" id="ARBA00023006"/>
    </source>
</evidence>
<dbReference type="GO" id="GO:1901981">
    <property type="term" value="F:phosphatidylinositol phosphate binding"/>
    <property type="evidence" value="ECO:0007669"/>
    <property type="project" value="TreeGrafter"/>
</dbReference>
<feature type="region of interest" description="Disordered" evidence="2">
    <location>
        <begin position="499"/>
        <end position="582"/>
    </location>
</feature>
<dbReference type="Gene3D" id="1.20.58.900">
    <property type="match status" value="1"/>
</dbReference>
<evidence type="ECO:0000313" key="4">
    <source>
        <dbReference type="EMBL" id="KAK2573408.1"/>
    </source>
</evidence>
<proteinExistence type="predicted"/>
<dbReference type="PANTHER" id="PTHR45971:SF1">
    <property type="entry name" value="RUBICON, ISOFORM A"/>
    <property type="match status" value="1"/>
</dbReference>
<dbReference type="InterPro" id="IPR048569">
    <property type="entry name" value="RUBC_PIKBD"/>
</dbReference>
<dbReference type="Pfam" id="PF13901">
    <property type="entry name" value="RH_dom"/>
    <property type="match status" value="1"/>
</dbReference>
<evidence type="ECO:0000256" key="2">
    <source>
        <dbReference type="SAM" id="MobiDB-lite"/>
    </source>
</evidence>
<dbReference type="InterPro" id="IPR025258">
    <property type="entry name" value="RH_dom"/>
</dbReference>
<feature type="domain" description="Rubicon Homology" evidence="3">
    <location>
        <begin position="709"/>
        <end position="835"/>
    </location>
</feature>
<comment type="caution">
    <text evidence="4">The sequence shown here is derived from an EMBL/GenBank/DDBJ whole genome shotgun (WGS) entry which is preliminary data.</text>
</comment>
<dbReference type="SMART" id="SM01175">
    <property type="entry name" value="DUF4206"/>
    <property type="match status" value="1"/>
</dbReference>
<protein>
    <submittedName>
        <fullName evidence="4">Run domain Beclin-1-interacting and cysteine-rich domain-containing protein</fullName>
    </submittedName>
</protein>
<name>A0AAD9VG76_ACRCE</name>
<evidence type="ECO:0000313" key="5">
    <source>
        <dbReference type="Proteomes" id="UP001249851"/>
    </source>
</evidence>
<accession>A0AAD9VG76</accession>
<feature type="non-terminal residue" evidence="4">
    <location>
        <position position="836"/>
    </location>
</feature>
<reference evidence="4" key="1">
    <citation type="journal article" date="2023" name="G3 (Bethesda)">
        <title>Whole genome assembly and annotation of the endangered Caribbean coral Acropora cervicornis.</title>
        <authorList>
            <person name="Selwyn J.D."/>
            <person name="Vollmer S.V."/>
        </authorList>
    </citation>
    <scope>NUCLEOTIDE SEQUENCE</scope>
    <source>
        <strain evidence="4">K2</strain>
    </source>
</reference>
<feature type="compositionally biased region" description="Low complexity" evidence="2">
    <location>
        <begin position="524"/>
        <end position="539"/>
    </location>
</feature>
<organism evidence="4 5">
    <name type="scientific">Acropora cervicornis</name>
    <name type="common">Staghorn coral</name>
    <dbReference type="NCBI Taxonomy" id="6130"/>
    <lineage>
        <taxon>Eukaryota</taxon>
        <taxon>Metazoa</taxon>
        <taxon>Cnidaria</taxon>
        <taxon>Anthozoa</taxon>
        <taxon>Hexacorallia</taxon>
        <taxon>Scleractinia</taxon>
        <taxon>Astrocoeniina</taxon>
        <taxon>Acroporidae</taxon>
        <taxon>Acropora</taxon>
    </lineage>
</organism>
<keyword evidence="1" id="KW-0072">Autophagy</keyword>
<dbReference type="Proteomes" id="UP001249851">
    <property type="component" value="Unassembled WGS sequence"/>
</dbReference>